<protein>
    <submittedName>
        <fullName evidence="1">Uncharacterized protein</fullName>
    </submittedName>
</protein>
<evidence type="ECO:0000313" key="2">
    <source>
        <dbReference type="Proteomes" id="UP000823388"/>
    </source>
</evidence>
<organism evidence="1 2">
    <name type="scientific">Panicum virgatum</name>
    <name type="common">Blackwell switchgrass</name>
    <dbReference type="NCBI Taxonomy" id="38727"/>
    <lineage>
        <taxon>Eukaryota</taxon>
        <taxon>Viridiplantae</taxon>
        <taxon>Streptophyta</taxon>
        <taxon>Embryophyta</taxon>
        <taxon>Tracheophyta</taxon>
        <taxon>Spermatophyta</taxon>
        <taxon>Magnoliopsida</taxon>
        <taxon>Liliopsida</taxon>
        <taxon>Poales</taxon>
        <taxon>Poaceae</taxon>
        <taxon>PACMAD clade</taxon>
        <taxon>Panicoideae</taxon>
        <taxon>Panicodae</taxon>
        <taxon>Paniceae</taxon>
        <taxon>Panicinae</taxon>
        <taxon>Panicum</taxon>
        <taxon>Panicum sect. Hiantes</taxon>
    </lineage>
</organism>
<accession>A0A8T0RE84</accession>
<dbReference type="AlphaFoldDB" id="A0A8T0RE84"/>
<dbReference type="Proteomes" id="UP000823388">
    <property type="component" value="Chromosome 6K"/>
</dbReference>
<comment type="caution">
    <text evidence="1">The sequence shown here is derived from an EMBL/GenBank/DDBJ whole genome shotgun (WGS) entry which is preliminary data.</text>
</comment>
<evidence type="ECO:0000313" key="1">
    <source>
        <dbReference type="EMBL" id="KAG2583370.1"/>
    </source>
</evidence>
<proteinExistence type="predicted"/>
<reference evidence="1" key="1">
    <citation type="submission" date="2020-05" db="EMBL/GenBank/DDBJ databases">
        <title>WGS assembly of Panicum virgatum.</title>
        <authorList>
            <person name="Lovell J.T."/>
            <person name="Jenkins J."/>
            <person name="Shu S."/>
            <person name="Juenger T.E."/>
            <person name="Schmutz J."/>
        </authorList>
    </citation>
    <scope>NUCLEOTIDE SEQUENCE</scope>
    <source>
        <strain evidence="1">AP13</strain>
    </source>
</reference>
<name>A0A8T0RE84_PANVG</name>
<sequence length="154" mass="17473">MSSFELSYGCGTTAPPQIQCNMVLVDVPRFEPEHVENIAGVDWNSLQIVETHDEEGRIALISENQMCELLGVREKEHIIVPTEVFDRRMDEQGDYDGAAIPTSDTVLSEVVISYDKNNPPMIVLRIFWHIVMSRIFFSWIKITAVVAQPCSVFE</sequence>
<dbReference type="EMBL" id="CM029047">
    <property type="protein sequence ID" value="KAG2583370.1"/>
    <property type="molecule type" value="Genomic_DNA"/>
</dbReference>
<keyword evidence="2" id="KW-1185">Reference proteome</keyword>
<gene>
    <name evidence="1" type="ORF">PVAP13_6KG181906</name>
</gene>